<dbReference type="SUPFAM" id="SSF57903">
    <property type="entry name" value="FYVE/PHD zinc finger"/>
    <property type="match status" value="2"/>
</dbReference>
<evidence type="ECO:0000313" key="7">
    <source>
        <dbReference type="Proteomes" id="UP001347796"/>
    </source>
</evidence>
<dbReference type="GO" id="GO:0003924">
    <property type="term" value="F:GTPase activity"/>
    <property type="evidence" value="ECO:0007669"/>
    <property type="project" value="InterPro"/>
</dbReference>
<evidence type="ECO:0000259" key="5">
    <source>
        <dbReference type="PROSITE" id="PS50178"/>
    </source>
</evidence>
<dbReference type="SUPFAM" id="SSF52540">
    <property type="entry name" value="P-loop containing nucleoside triphosphate hydrolases"/>
    <property type="match status" value="1"/>
</dbReference>
<evidence type="ECO:0000256" key="1">
    <source>
        <dbReference type="ARBA" id="ARBA00022723"/>
    </source>
</evidence>
<dbReference type="Gene3D" id="3.30.40.10">
    <property type="entry name" value="Zinc/RING finger domain, C3HC4 (zinc finger)"/>
    <property type="match status" value="2"/>
</dbReference>
<dbReference type="InterPro" id="IPR011011">
    <property type="entry name" value="Znf_FYVE_PHD"/>
</dbReference>
<dbReference type="GO" id="GO:0005545">
    <property type="term" value="F:1-phosphatidylinositol binding"/>
    <property type="evidence" value="ECO:0007669"/>
    <property type="project" value="TreeGrafter"/>
</dbReference>
<dbReference type="InterPro" id="IPR000306">
    <property type="entry name" value="Znf_FYVE"/>
</dbReference>
<dbReference type="InterPro" id="IPR013083">
    <property type="entry name" value="Znf_RING/FYVE/PHD"/>
</dbReference>
<dbReference type="InterPro" id="IPR042427">
    <property type="entry name" value="ZFYV1"/>
</dbReference>
<dbReference type="CDD" id="cd19757">
    <property type="entry name" value="Bbox1"/>
    <property type="match status" value="1"/>
</dbReference>
<protein>
    <recommendedName>
        <fullName evidence="5">FYVE-type domain-containing protein</fullName>
    </recommendedName>
</protein>
<keyword evidence="2 4" id="KW-0863">Zinc-finger</keyword>
<dbReference type="Pfam" id="PF02263">
    <property type="entry name" value="GBP"/>
    <property type="match status" value="1"/>
</dbReference>
<dbReference type="InterPro" id="IPR027417">
    <property type="entry name" value="P-loop_NTPase"/>
</dbReference>
<dbReference type="AlphaFoldDB" id="A0AAN8K8U1"/>
<dbReference type="Pfam" id="PF01363">
    <property type="entry name" value="FYVE"/>
    <property type="match status" value="2"/>
</dbReference>
<name>A0AAN8K8U1_PATCE</name>
<dbReference type="GO" id="GO:0005811">
    <property type="term" value="C:lipid droplet"/>
    <property type="evidence" value="ECO:0007669"/>
    <property type="project" value="TreeGrafter"/>
</dbReference>
<dbReference type="GO" id="GO:0005547">
    <property type="term" value="F:phosphatidylinositol-3,4,5-trisphosphate binding"/>
    <property type="evidence" value="ECO:0007669"/>
    <property type="project" value="TreeGrafter"/>
</dbReference>
<dbReference type="CDD" id="cd15734">
    <property type="entry name" value="FYVE_ZFYV1"/>
    <property type="match status" value="2"/>
</dbReference>
<dbReference type="PROSITE" id="PS50178">
    <property type="entry name" value="ZF_FYVE"/>
    <property type="match status" value="2"/>
</dbReference>
<dbReference type="GO" id="GO:0008270">
    <property type="term" value="F:zinc ion binding"/>
    <property type="evidence" value="ECO:0007669"/>
    <property type="project" value="UniProtKB-KW"/>
</dbReference>
<dbReference type="GO" id="GO:0140042">
    <property type="term" value="P:lipid droplet formation"/>
    <property type="evidence" value="ECO:0007669"/>
    <property type="project" value="TreeGrafter"/>
</dbReference>
<gene>
    <name evidence="6" type="ORF">SNE40_002619</name>
</gene>
<evidence type="ECO:0000256" key="3">
    <source>
        <dbReference type="ARBA" id="ARBA00022833"/>
    </source>
</evidence>
<keyword evidence="7" id="KW-1185">Reference proteome</keyword>
<evidence type="ECO:0000313" key="6">
    <source>
        <dbReference type="EMBL" id="KAK6190842.1"/>
    </source>
</evidence>
<dbReference type="SMART" id="SM00064">
    <property type="entry name" value="FYVE"/>
    <property type="match status" value="2"/>
</dbReference>
<keyword evidence="1" id="KW-0479">Metal-binding</keyword>
<dbReference type="Proteomes" id="UP001347796">
    <property type="component" value="Unassembled WGS sequence"/>
</dbReference>
<proteinExistence type="predicted"/>
<dbReference type="GO" id="GO:0043325">
    <property type="term" value="F:phosphatidylinositol-3,4-bisphosphate binding"/>
    <property type="evidence" value="ECO:0007669"/>
    <property type="project" value="TreeGrafter"/>
</dbReference>
<dbReference type="InterPro" id="IPR017455">
    <property type="entry name" value="Znf_FYVE-rel"/>
</dbReference>
<dbReference type="EMBL" id="JAZGQO010000002">
    <property type="protein sequence ID" value="KAK6190842.1"/>
    <property type="molecule type" value="Genomic_DNA"/>
</dbReference>
<dbReference type="PANTHER" id="PTHR46624">
    <property type="entry name" value="AGAP002036-PA"/>
    <property type="match status" value="1"/>
</dbReference>
<feature type="domain" description="FYVE-type" evidence="5">
    <location>
        <begin position="645"/>
        <end position="706"/>
    </location>
</feature>
<dbReference type="PANTHER" id="PTHR46624:SF4">
    <property type="entry name" value="FYVE-TYPE DOMAIN-CONTAINING PROTEIN"/>
    <property type="match status" value="1"/>
</dbReference>
<evidence type="ECO:0000256" key="2">
    <source>
        <dbReference type="ARBA" id="ARBA00022771"/>
    </source>
</evidence>
<feature type="domain" description="FYVE-type" evidence="5">
    <location>
        <begin position="762"/>
        <end position="822"/>
    </location>
</feature>
<evidence type="ECO:0000256" key="4">
    <source>
        <dbReference type="PROSITE-ProRule" id="PRU00091"/>
    </source>
</evidence>
<reference evidence="6 7" key="1">
    <citation type="submission" date="2024-01" db="EMBL/GenBank/DDBJ databases">
        <title>The genome of the rayed Mediterranean limpet Patella caerulea (Linnaeus, 1758).</title>
        <authorList>
            <person name="Anh-Thu Weber A."/>
            <person name="Halstead-Nussloch G."/>
        </authorList>
    </citation>
    <scope>NUCLEOTIDE SEQUENCE [LARGE SCALE GENOMIC DNA]</scope>
    <source>
        <strain evidence="6">AATW-2023a</strain>
        <tissue evidence="6">Whole specimen</tissue>
    </source>
</reference>
<dbReference type="GO" id="GO:0005525">
    <property type="term" value="F:GTP binding"/>
    <property type="evidence" value="ECO:0007669"/>
    <property type="project" value="InterPro"/>
</dbReference>
<dbReference type="GO" id="GO:0032266">
    <property type="term" value="F:phosphatidylinositol-3-phosphate binding"/>
    <property type="evidence" value="ECO:0007669"/>
    <property type="project" value="TreeGrafter"/>
</dbReference>
<organism evidence="6 7">
    <name type="scientific">Patella caerulea</name>
    <name type="common">Rayed Mediterranean limpet</name>
    <dbReference type="NCBI Taxonomy" id="87958"/>
    <lineage>
        <taxon>Eukaryota</taxon>
        <taxon>Metazoa</taxon>
        <taxon>Spiralia</taxon>
        <taxon>Lophotrochozoa</taxon>
        <taxon>Mollusca</taxon>
        <taxon>Gastropoda</taxon>
        <taxon>Patellogastropoda</taxon>
        <taxon>Patelloidea</taxon>
        <taxon>Patellidae</taxon>
        <taxon>Patella</taxon>
    </lineage>
</organism>
<keyword evidence="3" id="KW-0862">Zinc</keyword>
<accession>A0AAN8K8U1</accession>
<sequence length="824" mass="92917">MKAGSKKSSCRSSIRTCEEKYSCETINPEAIVFCVECNSAQCLKCDSGIHSLKKNQNHTRENLPSPNAELLCQISELGGTCKNKNYADFFCQTCFYRFCSECNDKYHLRSDKAKRKHHIRITMKEHMKKGDNKQANDNLMPRSPVAFDDDSLTYITCPQQDNFADGSAKYQTQSFHSDSSSIPDICQDVGNMEIRRDIEASFRLSTEEEHLEIENEPEFLEKLGCEENELVKVISIFGNTGDGKSYTLNHTLFDGKEVFKTSSDQNSCTIGTWAAYDPQRKAVAIDTEGLLGVSPNQNQRTRLLLKVLAISDVVIYRTRAERLHNDMFSFLGSASKAYLKHFAEELKTLSQKCKNTSKVSIYGPAVIVFHETTHTEPFKSDDHGLKCPGIRQRIIESDCSLDAFSDVRYVGTKTKPGSKTEFVILGKVISDLFSNNNIRAARQPCVVLQALKVLNKKFSGDIEKPMPESFPDQYFTCTEKCLACGGRCIHSMNHRNETHETSRDTYCRYVHELGNKVYLCKNCKKSGQQRIVVPKISSSNDSSWLGISKYLWSGFVLECPKCGIIYRSRQHWYGNKEIDEVADTDIRHMWPGNNTGLEGSHNAARKFLDGFNYVADTISTISAKPTKVLTEWTADKIAPEYWIPNAQILECAKCSEDFTSNQQKHHCRACGKGFCDKCSSKTRPVPERGWGYVAVRVCDDCFDDKKIREVAQVGPAAAGDSSNTARKVGEAVSSTFGVVASAIEYPLEMIKDSARPDYWIPDDKIKDCHVCKSQFDLLRLKHHCRSCGHGVCDDCSPNRLPVPLRGWDYPVRICVKCEKNIDRI</sequence>
<comment type="caution">
    <text evidence="6">The sequence shown here is derived from an EMBL/GenBank/DDBJ whole genome shotgun (WGS) entry which is preliminary data.</text>
</comment>
<dbReference type="Gene3D" id="3.40.50.300">
    <property type="entry name" value="P-loop containing nucleotide triphosphate hydrolases"/>
    <property type="match status" value="1"/>
</dbReference>
<dbReference type="InterPro" id="IPR015894">
    <property type="entry name" value="Guanylate-bd_N"/>
</dbReference>